<dbReference type="Proteomes" id="UP000281553">
    <property type="component" value="Unassembled WGS sequence"/>
</dbReference>
<evidence type="ECO:0000313" key="1">
    <source>
        <dbReference type="EMBL" id="VDN38056.1"/>
    </source>
</evidence>
<dbReference type="EMBL" id="UYRU01092347">
    <property type="protein sequence ID" value="VDN38056.1"/>
    <property type="molecule type" value="Genomic_DNA"/>
</dbReference>
<keyword evidence="2" id="KW-1185">Reference proteome</keyword>
<sequence>MQQWSYMETEPRIVLPLKWSCLFDALLTLDATDEVTQSVRKQFSRVPRGMRKRTGDHHCCQTRLTRARTYAPCLPHSGLNPQWLDLNPPNEIPALVD</sequence>
<dbReference type="AlphaFoldDB" id="A0A3P7R4D1"/>
<reference evidence="1 2" key="1">
    <citation type="submission" date="2018-11" db="EMBL/GenBank/DDBJ databases">
        <authorList>
            <consortium name="Pathogen Informatics"/>
        </authorList>
    </citation>
    <scope>NUCLEOTIDE SEQUENCE [LARGE SCALE GENOMIC DNA]</scope>
</reference>
<name>A0A3P7R4D1_DIBLA</name>
<protein>
    <submittedName>
        <fullName evidence="1">Uncharacterized protein</fullName>
    </submittedName>
</protein>
<evidence type="ECO:0000313" key="2">
    <source>
        <dbReference type="Proteomes" id="UP000281553"/>
    </source>
</evidence>
<gene>
    <name evidence="1" type="ORF">DILT_LOCUS17513</name>
</gene>
<organism evidence="1 2">
    <name type="scientific">Dibothriocephalus latus</name>
    <name type="common">Fish tapeworm</name>
    <name type="synonym">Diphyllobothrium latum</name>
    <dbReference type="NCBI Taxonomy" id="60516"/>
    <lineage>
        <taxon>Eukaryota</taxon>
        <taxon>Metazoa</taxon>
        <taxon>Spiralia</taxon>
        <taxon>Lophotrochozoa</taxon>
        <taxon>Platyhelminthes</taxon>
        <taxon>Cestoda</taxon>
        <taxon>Eucestoda</taxon>
        <taxon>Diphyllobothriidea</taxon>
        <taxon>Diphyllobothriidae</taxon>
        <taxon>Dibothriocephalus</taxon>
    </lineage>
</organism>
<proteinExistence type="predicted"/>
<accession>A0A3P7R4D1</accession>